<feature type="transmembrane region" description="Helical" evidence="1">
    <location>
        <begin position="199"/>
        <end position="217"/>
    </location>
</feature>
<reference evidence="2 3" key="1">
    <citation type="submission" date="2018-06" db="EMBL/GenBank/DDBJ databases">
        <title>Genomic Encyclopedia of Archaeal and Bacterial Type Strains, Phase II (KMG-II): from individual species to whole genera.</title>
        <authorList>
            <person name="Goeker M."/>
        </authorList>
    </citation>
    <scope>NUCLEOTIDE SEQUENCE [LARGE SCALE GENOMIC DNA]</scope>
    <source>
        <strain evidence="2 3">DSM 19830</strain>
    </source>
</reference>
<evidence type="ECO:0000313" key="3">
    <source>
        <dbReference type="Proteomes" id="UP000248882"/>
    </source>
</evidence>
<protein>
    <recommendedName>
        <fullName evidence="4">Dolichyl-phosphate-mannose-protein mannosyltransferase</fullName>
    </recommendedName>
</protein>
<dbReference type="OrthoDB" id="817762at2"/>
<keyword evidence="1" id="KW-0472">Membrane</keyword>
<accession>A0A2W7QGL0</accession>
<dbReference type="Proteomes" id="UP000248882">
    <property type="component" value="Unassembled WGS sequence"/>
</dbReference>
<keyword evidence="1" id="KW-0812">Transmembrane</keyword>
<sequence>MERLKAISFIQVWTILGLLCMISIWFLPWRFQVNDDVIMMWLVSGAYTGEPESYVVFIHPILSWVFSKLYTLSPSIPWYPLTWFMIIYLSYLALILSLSQTNMGFNGKNILSLFCLCLFLHFALFLQFTIVSGIAGITGFILLSFSISTKTKGLYLFSIVLFIFSILIRWESFILISLGLGFYFLIFKTFNGILKESKRVLIPFWILITLVGSKVFWENQSEYADFVKYNKARAQVSDHPANYKLLGQDRLPGDSNWFYFSQWMMEGDGLSSEDLETKKVELDIEYFTLNQVFNSLSRLASVMLTEAFKTVFSMMLVGLYLYRFKCSKKSLFYLGSWLSFFLVFNHFYVLNGRVIILFFLPLLYPLILEPTQRLASKRLSLILTVIMLLLFGFHLINFLEEAKGRKIMREEFLVLTKNLPLGSLIVMEGYKENYLNINYSLDKPVPFLSLGWISQSPFQKEKLHNLGLSQLSDAKEYYLLGVDVNQEFYFPGYMNYLGGKYTLESKVVEANFILFHYSQRH</sequence>
<dbReference type="AlphaFoldDB" id="A0A2W7QGL0"/>
<evidence type="ECO:0000313" key="2">
    <source>
        <dbReference type="EMBL" id="PZX47658.1"/>
    </source>
</evidence>
<feature type="transmembrane region" description="Helical" evidence="1">
    <location>
        <begin position="299"/>
        <end position="322"/>
    </location>
</feature>
<dbReference type="EMBL" id="QKZT01000023">
    <property type="protein sequence ID" value="PZX47658.1"/>
    <property type="molecule type" value="Genomic_DNA"/>
</dbReference>
<feature type="transmembrane region" description="Helical" evidence="1">
    <location>
        <begin position="334"/>
        <end position="367"/>
    </location>
</feature>
<dbReference type="RefSeq" id="WP_111322487.1">
    <property type="nucleotide sequence ID" value="NZ_QKZT01000023.1"/>
</dbReference>
<feature type="transmembrane region" description="Helical" evidence="1">
    <location>
        <begin position="379"/>
        <end position="399"/>
    </location>
</feature>
<comment type="caution">
    <text evidence="2">The sequence shown here is derived from an EMBL/GenBank/DDBJ whole genome shotgun (WGS) entry which is preliminary data.</text>
</comment>
<feature type="transmembrane region" description="Helical" evidence="1">
    <location>
        <begin position="155"/>
        <end position="187"/>
    </location>
</feature>
<feature type="transmembrane region" description="Helical" evidence="1">
    <location>
        <begin position="12"/>
        <end position="31"/>
    </location>
</feature>
<evidence type="ECO:0008006" key="4">
    <source>
        <dbReference type="Google" id="ProtNLM"/>
    </source>
</evidence>
<feature type="transmembrane region" description="Helical" evidence="1">
    <location>
        <begin position="110"/>
        <end position="143"/>
    </location>
</feature>
<name>A0A2W7QGL0_9BACT</name>
<evidence type="ECO:0000256" key="1">
    <source>
        <dbReference type="SAM" id="Phobius"/>
    </source>
</evidence>
<gene>
    <name evidence="2" type="ORF">LV85_03848</name>
</gene>
<proteinExistence type="predicted"/>
<keyword evidence="1" id="KW-1133">Transmembrane helix</keyword>
<keyword evidence="3" id="KW-1185">Reference proteome</keyword>
<organism evidence="2 3">
    <name type="scientific">Algoriphagus chordae</name>
    <dbReference type="NCBI Taxonomy" id="237019"/>
    <lineage>
        <taxon>Bacteria</taxon>
        <taxon>Pseudomonadati</taxon>
        <taxon>Bacteroidota</taxon>
        <taxon>Cytophagia</taxon>
        <taxon>Cytophagales</taxon>
        <taxon>Cyclobacteriaceae</taxon>
        <taxon>Algoriphagus</taxon>
    </lineage>
</organism>
<feature type="transmembrane region" description="Helical" evidence="1">
    <location>
        <begin position="78"/>
        <end position="98"/>
    </location>
</feature>